<keyword evidence="2" id="KW-1185">Reference proteome</keyword>
<organism evidence="1 2">
    <name type="scientific">Algisphaera agarilytica</name>
    <dbReference type="NCBI Taxonomy" id="1385975"/>
    <lineage>
        <taxon>Bacteria</taxon>
        <taxon>Pseudomonadati</taxon>
        <taxon>Planctomycetota</taxon>
        <taxon>Phycisphaerae</taxon>
        <taxon>Phycisphaerales</taxon>
        <taxon>Phycisphaeraceae</taxon>
        <taxon>Algisphaera</taxon>
    </lineage>
</organism>
<accession>A0A7X0LIK4</accession>
<evidence type="ECO:0000313" key="1">
    <source>
        <dbReference type="EMBL" id="MBB6428310.1"/>
    </source>
</evidence>
<proteinExistence type="predicted"/>
<dbReference type="EMBL" id="JACHGY010000001">
    <property type="protein sequence ID" value="MBB6428310.1"/>
    <property type="molecule type" value="Genomic_DNA"/>
</dbReference>
<dbReference type="AlphaFoldDB" id="A0A7X0LIK4"/>
<name>A0A7X0LIK4_9BACT</name>
<reference evidence="1 2" key="1">
    <citation type="submission" date="2020-08" db="EMBL/GenBank/DDBJ databases">
        <title>Genomic Encyclopedia of Type Strains, Phase IV (KMG-IV): sequencing the most valuable type-strain genomes for metagenomic binning, comparative biology and taxonomic classification.</title>
        <authorList>
            <person name="Goeker M."/>
        </authorList>
    </citation>
    <scope>NUCLEOTIDE SEQUENCE [LARGE SCALE GENOMIC DNA]</scope>
    <source>
        <strain evidence="1 2">DSM 103725</strain>
    </source>
</reference>
<gene>
    <name evidence="1" type="ORF">HNQ40_000116</name>
</gene>
<dbReference type="Proteomes" id="UP000541810">
    <property type="component" value="Unassembled WGS sequence"/>
</dbReference>
<evidence type="ECO:0000313" key="2">
    <source>
        <dbReference type="Proteomes" id="UP000541810"/>
    </source>
</evidence>
<sequence length="357" mass="37088">MLPWIATTPAVAEPPSLDVGAAVLRITHAVDNVQRSNYGKNSFTVINTGGKAITGFTLDVTGALYPDCVFDPEGLAGDSVAKPLNIDTPGGTGLVAPIDMQDSPYVGEGGAKGYRGLQLVFDPEVDGGFSPDESVGFSIDMDPNSIAGTNKKPLDQGTTPKWDVGGVSGAELIGSTFTVTFADGSQAQGQLHGTTKQAGSHGLASQDLPGHDVTLTVNGLAPGEVGTYSDEGIQVVVNGPAGLTARVVLTHGLIQPVTPYADFLTEQLEVLAAADFPANNAAWFQTLDVMLTGEDQDITEALTNAPRPTYDFTVHPDKPFSLDADKLPVGVVAAVVDPANDALPMGPVTEPIYLKYE</sequence>
<protein>
    <submittedName>
        <fullName evidence="1">Uncharacterized protein</fullName>
    </submittedName>
</protein>
<dbReference type="RefSeq" id="WP_184675326.1">
    <property type="nucleotide sequence ID" value="NZ_JACHGY010000001.1"/>
</dbReference>
<comment type="caution">
    <text evidence="1">The sequence shown here is derived from an EMBL/GenBank/DDBJ whole genome shotgun (WGS) entry which is preliminary data.</text>
</comment>